<comment type="caution">
    <text evidence="1">The sequence shown here is derived from an EMBL/GenBank/DDBJ whole genome shotgun (WGS) entry which is preliminary data.</text>
</comment>
<dbReference type="AlphaFoldDB" id="U1RI03"/>
<dbReference type="HOGENOM" id="CLU_3163672_0_0_11"/>
<sequence length="47" mass="5368">MWLIGAGRLSHLPIQEGVSAVHDDAGETTQCVSSPRRQRQFRWCRKC</sequence>
<gene>
    <name evidence="1" type="ORF">HMPREF1549_02013</name>
</gene>
<proteinExistence type="predicted"/>
<evidence type="ECO:0000313" key="1">
    <source>
        <dbReference type="EMBL" id="ERH18122.1"/>
    </source>
</evidence>
<dbReference type="EMBL" id="AWSD01000214">
    <property type="protein sequence ID" value="ERH18122.1"/>
    <property type="molecule type" value="Genomic_DNA"/>
</dbReference>
<reference evidence="1 2" key="1">
    <citation type="submission" date="2013-06" db="EMBL/GenBank/DDBJ databases">
        <authorList>
            <person name="Weinstock G."/>
            <person name="Sodergren E."/>
            <person name="Lobos E.A."/>
            <person name="Fulton L."/>
            <person name="Fulton R."/>
            <person name="Courtney L."/>
            <person name="Fronick C."/>
            <person name="O'Laughlin M."/>
            <person name="Godfrey J."/>
            <person name="Wilson R.M."/>
            <person name="Miner T."/>
            <person name="Farmer C."/>
            <person name="Delehaunty K."/>
            <person name="Cordes M."/>
            <person name="Minx P."/>
            <person name="Tomlinson C."/>
            <person name="Chen J."/>
            <person name="Wollam A."/>
            <person name="Pepin K.H."/>
            <person name="Bhonagiri V."/>
            <person name="Zhang X."/>
            <person name="Warren W."/>
            <person name="Mitreva M."/>
            <person name="Mardis E.R."/>
            <person name="Wilson R.K."/>
        </authorList>
    </citation>
    <scope>NUCLEOTIDE SEQUENCE [LARGE SCALE GENOMIC DNA]</scope>
    <source>
        <strain evidence="1 2">F0510</strain>
    </source>
</reference>
<organism evidence="1 2">
    <name type="scientific">Actinomyces johnsonii F0510</name>
    <dbReference type="NCBI Taxonomy" id="1227262"/>
    <lineage>
        <taxon>Bacteria</taxon>
        <taxon>Bacillati</taxon>
        <taxon>Actinomycetota</taxon>
        <taxon>Actinomycetes</taxon>
        <taxon>Actinomycetales</taxon>
        <taxon>Actinomycetaceae</taxon>
        <taxon>Actinomyces</taxon>
    </lineage>
</organism>
<evidence type="ECO:0000313" key="2">
    <source>
        <dbReference type="Proteomes" id="UP000016498"/>
    </source>
</evidence>
<name>U1RI03_9ACTO</name>
<protein>
    <submittedName>
        <fullName evidence="1">Uncharacterized protein</fullName>
    </submittedName>
</protein>
<accession>U1RI03</accession>
<dbReference type="Proteomes" id="UP000016498">
    <property type="component" value="Unassembled WGS sequence"/>
</dbReference>